<evidence type="ECO:0000313" key="16">
    <source>
        <dbReference type="Proteomes" id="UP000184041"/>
    </source>
</evidence>
<accession>A0A1M4V3H1</accession>
<gene>
    <name evidence="15" type="ORF">SAMN05443144_102189</name>
</gene>
<evidence type="ECO:0000256" key="6">
    <source>
        <dbReference type="ARBA" id="ARBA00023077"/>
    </source>
</evidence>
<evidence type="ECO:0000256" key="12">
    <source>
        <dbReference type="SAM" id="SignalP"/>
    </source>
</evidence>
<dbReference type="SUPFAM" id="SSF49464">
    <property type="entry name" value="Carboxypeptidase regulatory domain-like"/>
    <property type="match status" value="1"/>
</dbReference>
<evidence type="ECO:0000259" key="13">
    <source>
        <dbReference type="Pfam" id="PF00593"/>
    </source>
</evidence>
<dbReference type="InterPro" id="IPR008969">
    <property type="entry name" value="CarboxyPept-like_regulatory"/>
</dbReference>
<dbReference type="InterPro" id="IPR037066">
    <property type="entry name" value="Plug_dom_sf"/>
</dbReference>
<comment type="similarity">
    <text evidence="10 11">Belongs to the TonB-dependent receptor family.</text>
</comment>
<feature type="signal peptide" evidence="12">
    <location>
        <begin position="1"/>
        <end position="38"/>
    </location>
</feature>
<feature type="chain" id="PRO_5012928640" evidence="12">
    <location>
        <begin position="39"/>
        <end position="1108"/>
    </location>
</feature>
<dbReference type="Gene3D" id="2.60.40.1120">
    <property type="entry name" value="Carboxypeptidase-like, regulatory domain"/>
    <property type="match status" value="1"/>
</dbReference>
<dbReference type="EMBL" id="FQUS01000002">
    <property type="protein sequence ID" value="SHE63534.1"/>
    <property type="molecule type" value="Genomic_DNA"/>
</dbReference>
<evidence type="ECO:0000256" key="1">
    <source>
        <dbReference type="ARBA" id="ARBA00004571"/>
    </source>
</evidence>
<organism evidence="15 16">
    <name type="scientific">Fodinibius roseus</name>
    <dbReference type="NCBI Taxonomy" id="1194090"/>
    <lineage>
        <taxon>Bacteria</taxon>
        <taxon>Pseudomonadati</taxon>
        <taxon>Balneolota</taxon>
        <taxon>Balneolia</taxon>
        <taxon>Balneolales</taxon>
        <taxon>Balneolaceae</taxon>
        <taxon>Fodinibius</taxon>
    </lineage>
</organism>
<dbReference type="PANTHER" id="PTHR30069:SF29">
    <property type="entry name" value="HEMOGLOBIN AND HEMOGLOBIN-HAPTOGLOBIN-BINDING PROTEIN 1-RELATED"/>
    <property type="match status" value="1"/>
</dbReference>
<feature type="domain" description="TonB-dependent receptor plug" evidence="14">
    <location>
        <begin position="259"/>
        <end position="379"/>
    </location>
</feature>
<keyword evidence="6 11" id="KW-0798">TonB box</keyword>
<feature type="domain" description="TonB-dependent receptor-like beta-barrel" evidence="13">
    <location>
        <begin position="508"/>
        <end position="920"/>
    </location>
</feature>
<protein>
    <submittedName>
        <fullName evidence="15">TonB-linked outer membrane protein, SusC/RagA family</fullName>
    </submittedName>
</protein>
<dbReference type="STRING" id="1194090.SAMN05443144_102189"/>
<keyword evidence="3 10" id="KW-1134">Transmembrane beta strand</keyword>
<dbReference type="PANTHER" id="PTHR30069">
    <property type="entry name" value="TONB-DEPENDENT OUTER MEMBRANE RECEPTOR"/>
    <property type="match status" value="1"/>
</dbReference>
<keyword evidence="5 12" id="KW-0732">Signal</keyword>
<sequence>MENVIQRYGHKGRGGNRIVGLFCLMLLLLLIQSAPAQDADPDQILAESQQLHPEMEFVKSSEGENQRLLHQTISLDIHRRSLLQALEQVAGKTDFSLSYGMLNIPMEKEVTLKEDRITVNEALWKILEGTGLHFAISSKKQLVIFKRYSPTLSKQRVQQTGTVAGEVVEARSGEPLPGANVILEGTNRGASVDASGEYEITGIEEGTYTLVARFIGYQPYREEVAVEADTRLEVNIELRREAVGLDEVVVTATGETRSREVGTSLSRINSDDFAASAASDPQEILTGRVTGATVLANAGNPGTGGTIRLRGNNSITQSNNPIIYVDGIRISGDDTPTHQASGQSASPLNDINPNDIESIDVVKGAAATTLYGTEASGGVIRITTKQGEAGQTTWNAGITGGFNNMGHFGPKEDNPTGLFVGRCRGEGLETYDGIEFQEANCPNSGSWLQNGLVQRYNLSVSSGIQDFSYYISGEFENEEGVINGGGGTRGVGFRGNFRFQPVEDVTITYNSSYNHDNTDWVPSGNNGDGFVLNVTRGPGSNFSGASGCDDPEAICVDNREILESKNISNREHFISSLVVEANPSERLQNRLTFGYDYNTSELESTQYFGYSRTPLGQQSIVDWKKTVLSLEYLGTFEHSFTQDLGLTVNWGAQIFNENTQTTRLFSEDFSGPQEPTLISGARKDITGDSRIEVTTGGVFGQAAVDINDQLFLTTGLRVDGHSAFGENYGLQVYPKVSASYVVSDYDFWPTSWWNTMRLRAALGESGQAPGAFDAVRTWSPIAGEDGQPGFTPNQIGNPDLGPERSREFETGFMASFLDGRITTDVTYYNQTTTEALIPVPAIPSEGFLSSQVRNVGELTNSGIEFDLDLGLLRRPGLEWDMKFGFSKEESEAVDLGTTDNIEVAFFGRTYIREGYPVPGIFGARITNPDEIADPEYQEDAYFGPAYPDKSISLGTTVRLMDNITLDALGEYKYGGYMVNATAYQNGRRGIWPPCYDLQRQDESSLTASQRARCALNTGEVSPRYDHWIESTDFFKLRHVSLTYDLPREWMRGAVKSASLKIAARNLLTITDYSGTDPELDDYRGSLARRDYYAMPTYRSFLATFNFRF</sequence>
<evidence type="ECO:0000259" key="14">
    <source>
        <dbReference type="Pfam" id="PF07715"/>
    </source>
</evidence>
<evidence type="ECO:0000313" key="15">
    <source>
        <dbReference type="EMBL" id="SHE63534.1"/>
    </source>
</evidence>
<reference evidence="15 16" key="1">
    <citation type="submission" date="2016-11" db="EMBL/GenBank/DDBJ databases">
        <authorList>
            <person name="Jaros S."/>
            <person name="Januszkiewicz K."/>
            <person name="Wedrychowicz H."/>
        </authorList>
    </citation>
    <scope>NUCLEOTIDE SEQUENCE [LARGE SCALE GENOMIC DNA]</scope>
    <source>
        <strain evidence="15 16">DSM 21986</strain>
    </source>
</reference>
<keyword evidence="2 10" id="KW-0813">Transport</keyword>
<keyword evidence="7 10" id="KW-0472">Membrane</keyword>
<dbReference type="InterPro" id="IPR036942">
    <property type="entry name" value="Beta-barrel_TonB_sf"/>
</dbReference>
<name>A0A1M4V3H1_9BACT</name>
<dbReference type="Gene3D" id="2.40.170.20">
    <property type="entry name" value="TonB-dependent receptor, beta-barrel domain"/>
    <property type="match status" value="1"/>
</dbReference>
<proteinExistence type="inferred from homology"/>
<keyword evidence="8" id="KW-0675">Receptor</keyword>
<dbReference type="GO" id="GO:0015344">
    <property type="term" value="F:siderophore uptake transmembrane transporter activity"/>
    <property type="evidence" value="ECO:0007669"/>
    <property type="project" value="TreeGrafter"/>
</dbReference>
<evidence type="ECO:0000256" key="5">
    <source>
        <dbReference type="ARBA" id="ARBA00022729"/>
    </source>
</evidence>
<evidence type="ECO:0000256" key="11">
    <source>
        <dbReference type="RuleBase" id="RU003357"/>
    </source>
</evidence>
<dbReference type="InterPro" id="IPR012910">
    <property type="entry name" value="Plug_dom"/>
</dbReference>
<dbReference type="SUPFAM" id="SSF56935">
    <property type="entry name" value="Porins"/>
    <property type="match status" value="1"/>
</dbReference>
<evidence type="ECO:0000256" key="3">
    <source>
        <dbReference type="ARBA" id="ARBA00022452"/>
    </source>
</evidence>
<evidence type="ECO:0000256" key="7">
    <source>
        <dbReference type="ARBA" id="ARBA00023136"/>
    </source>
</evidence>
<dbReference type="RefSeq" id="WP_170864262.1">
    <property type="nucleotide sequence ID" value="NZ_FQUS01000002.1"/>
</dbReference>
<keyword evidence="16" id="KW-1185">Reference proteome</keyword>
<evidence type="ECO:0000256" key="4">
    <source>
        <dbReference type="ARBA" id="ARBA00022692"/>
    </source>
</evidence>
<evidence type="ECO:0000256" key="10">
    <source>
        <dbReference type="PROSITE-ProRule" id="PRU01360"/>
    </source>
</evidence>
<dbReference type="InterPro" id="IPR039426">
    <property type="entry name" value="TonB-dep_rcpt-like"/>
</dbReference>
<dbReference type="Proteomes" id="UP000184041">
    <property type="component" value="Unassembled WGS sequence"/>
</dbReference>
<dbReference type="NCBIfam" id="TIGR04056">
    <property type="entry name" value="OMP_RagA_SusC"/>
    <property type="match status" value="1"/>
</dbReference>
<dbReference type="GO" id="GO:0044718">
    <property type="term" value="P:siderophore transmembrane transport"/>
    <property type="evidence" value="ECO:0007669"/>
    <property type="project" value="TreeGrafter"/>
</dbReference>
<evidence type="ECO:0000256" key="8">
    <source>
        <dbReference type="ARBA" id="ARBA00023170"/>
    </source>
</evidence>
<keyword evidence="9 10" id="KW-0998">Cell outer membrane</keyword>
<evidence type="ECO:0000256" key="2">
    <source>
        <dbReference type="ARBA" id="ARBA00022448"/>
    </source>
</evidence>
<evidence type="ECO:0000256" key="9">
    <source>
        <dbReference type="ARBA" id="ARBA00023237"/>
    </source>
</evidence>
<dbReference type="Pfam" id="PF13715">
    <property type="entry name" value="CarbopepD_reg_2"/>
    <property type="match status" value="1"/>
</dbReference>
<dbReference type="PROSITE" id="PS52016">
    <property type="entry name" value="TONB_DEPENDENT_REC_3"/>
    <property type="match status" value="1"/>
</dbReference>
<dbReference type="InterPro" id="IPR023996">
    <property type="entry name" value="TonB-dep_OMP_SusC/RagA"/>
</dbReference>
<dbReference type="Gene3D" id="3.55.50.30">
    <property type="match status" value="1"/>
</dbReference>
<dbReference type="Pfam" id="PF00593">
    <property type="entry name" value="TonB_dep_Rec_b-barrel"/>
    <property type="match status" value="1"/>
</dbReference>
<dbReference type="Gene3D" id="2.170.130.10">
    <property type="entry name" value="TonB-dependent receptor, plug domain"/>
    <property type="match status" value="1"/>
</dbReference>
<keyword evidence="4 10" id="KW-0812">Transmembrane</keyword>
<dbReference type="AlphaFoldDB" id="A0A1M4V3H1"/>
<dbReference type="GO" id="GO:0009279">
    <property type="term" value="C:cell outer membrane"/>
    <property type="evidence" value="ECO:0007669"/>
    <property type="project" value="UniProtKB-SubCell"/>
</dbReference>
<dbReference type="Pfam" id="PF07715">
    <property type="entry name" value="Plug"/>
    <property type="match status" value="1"/>
</dbReference>
<dbReference type="InterPro" id="IPR000531">
    <property type="entry name" value="Beta-barrel_TonB"/>
</dbReference>
<comment type="subcellular location">
    <subcellularLocation>
        <location evidence="1 10">Cell outer membrane</location>
        <topology evidence="1 10">Multi-pass membrane protein</topology>
    </subcellularLocation>
</comment>